<reference evidence="3" key="1">
    <citation type="submission" date="2017-09" db="EMBL/GenBank/DDBJ databases">
        <title>Depth-based differentiation of microbial function through sediment-hosted aquifers and enrichment of novel symbionts in the deep terrestrial subsurface.</title>
        <authorList>
            <person name="Probst A.J."/>
            <person name="Ladd B."/>
            <person name="Jarett J.K."/>
            <person name="Geller-Mcgrath D.E."/>
            <person name="Sieber C.M.K."/>
            <person name="Emerson J.B."/>
            <person name="Anantharaman K."/>
            <person name="Thomas B.C."/>
            <person name="Malmstrom R."/>
            <person name="Stieglmeier M."/>
            <person name="Klingl A."/>
            <person name="Woyke T."/>
            <person name="Ryan C.M."/>
            <person name="Banfield J.F."/>
        </authorList>
    </citation>
    <scope>NUCLEOTIDE SEQUENCE [LARGE SCALE GENOMIC DNA]</scope>
</reference>
<organism evidence="2 3">
    <name type="scientific">Candidatus Harrisonbacteria bacterium CG10_big_fil_rev_8_21_14_0_10_45_28</name>
    <dbReference type="NCBI Taxonomy" id="1974586"/>
    <lineage>
        <taxon>Bacteria</taxon>
        <taxon>Candidatus Harrisoniibacteriota</taxon>
    </lineage>
</organism>
<dbReference type="InterPro" id="IPR029063">
    <property type="entry name" value="SAM-dependent_MTases_sf"/>
</dbReference>
<comment type="caution">
    <text evidence="2">The sequence shown here is derived from an EMBL/GenBank/DDBJ whole genome shotgun (WGS) entry which is preliminary data.</text>
</comment>
<evidence type="ECO:0000259" key="1">
    <source>
        <dbReference type="Pfam" id="PF13847"/>
    </source>
</evidence>
<proteinExistence type="predicted"/>
<name>A0A2H0UQA6_9BACT</name>
<gene>
    <name evidence="2" type="ORF">COU10_02410</name>
</gene>
<dbReference type="PANTHER" id="PTHR43861">
    <property type="entry name" value="TRANS-ACONITATE 2-METHYLTRANSFERASE-RELATED"/>
    <property type="match status" value="1"/>
</dbReference>
<dbReference type="AlphaFoldDB" id="A0A2H0UQA6"/>
<evidence type="ECO:0000313" key="3">
    <source>
        <dbReference type="Proteomes" id="UP000230903"/>
    </source>
</evidence>
<dbReference type="Pfam" id="PF13847">
    <property type="entry name" value="Methyltransf_31"/>
    <property type="match status" value="1"/>
</dbReference>
<protein>
    <recommendedName>
        <fullName evidence="1">Methyltransferase domain-containing protein</fullName>
    </recommendedName>
</protein>
<dbReference type="InterPro" id="IPR025714">
    <property type="entry name" value="Methyltranfer_dom"/>
</dbReference>
<dbReference type="SUPFAM" id="SSF53335">
    <property type="entry name" value="S-adenosyl-L-methionine-dependent methyltransferases"/>
    <property type="match status" value="1"/>
</dbReference>
<feature type="domain" description="Methyltransferase" evidence="1">
    <location>
        <begin position="47"/>
        <end position="160"/>
    </location>
</feature>
<dbReference type="CDD" id="cd02440">
    <property type="entry name" value="AdoMet_MTases"/>
    <property type="match status" value="1"/>
</dbReference>
<sequence>MKNSFHKQKTPYDGPILSWFYTIWRKFNNPRLHNKLTSLAVEKLTLQKGDSVLEIACGPGYSFASLQDTVGKEGHITAIDYSSAMLKQAQKRKDKNDWNNIDLIQKDARTIDYTKSFDGVISILGLSVVPEWERVLDKMIDACKTNKRVVVADSTKGCSIMSAETRNIIGEMKKRLDNVEVVYLLNGLYFVASGVKQ</sequence>
<evidence type="ECO:0000313" key="2">
    <source>
        <dbReference type="EMBL" id="PIR87846.1"/>
    </source>
</evidence>
<dbReference type="EMBL" id="PFBC01000038">
    <property type="protein sequence ID" value="PIR87846.1"/>
    <property type="molecule type" value="Genomic_DNA"/>
</dbReference>
<accession>A0A2H0UQA6</accession>
<dbReference type="Gene3D" id="3.40.50.150">
    <property type="entry name" value="Vaccinia Virus protein VP39"/>
    <property type="match status" value="1"/>
</dbReference>
<dbReference type="Proteomes" id="UP000230903">
    <property type="component" value="Unassembled WGS sequence"/>
</dbReference>